<keyword evidence="5" id="KW-0813">Transport</keyword>
<accession>A0AAV7GT79</accession>
<evidence type="ECO:0000313" key="7">
    <source>
        <dbReference type="EMBL" id="KAH0459931.1"/>
    </source>
</evidence>
<dbReference type="InterPro" id="IPR040463">
    <property type="entry name" value="BAP29/BAP31_N"/>
</dbReference>
<comment type="function">
    <text evidence="5">May play a role in anterograde transport of membrane proteins from the endoplasmic reticulum to the Golgi.</text>
</comment>
<feature type="domain" description="BAP29/BAP31 transmembrane" evidence="6">
    <location>
        <begin position="1"/>
        <end position="122"/>
    </location>
</feature>
<dbReference type="AlphaFoldDB" id="A0AAV7GT79"/>
<keyword evidence="5" id="KW-0653">Protein transport</keyword>
<evidence type="ECO:0000256" key="4">
    <source>
        <dbReference type="ARBA" id="ARBA00023136"/>
    </source>
</evidence>
<comment type="similarity">
    <text evidence="5">Belongs to the BCAP29/BCAP31 family.</text>
</comment>
<sequence>MALQWLILEYVVAAEAAIAVLLTLPWPKTIRSRIVALISKLLQPFASLIPFAVFNLLDLYWKNEHRLKCSSEVCTEEERVHYERSIYKAQRNVILCVSVCFLYWCMHQICKYHKQIKQLEDVEKKAKDL</sequence>
<keyword evidence="5" id="KW-0931">ER-Golgi transport</keyword>
<evidence type="ECO:0000256" key="3">
    <source>
        <dbReference type="ARBA" id="ARBA00022989"/>
    </source>
</evidence>
<dbReference type="InterPro" id="IPR008417">
    <property type="entry name" value="BAP29/BAP31"/>
</dbReference>
<evidence type="ECO:0000256" key="1">
    <source>
        <dbReference type="ARBA" id="ARBA00004141"/>
    </source>
</evidence>
<dbReference type="PANTHER" id="PTHR12701">
    <property type="entry name" value="BCR-ASSOCIATED PROTEIN, BAP"/>
    <property type="match status" value="1"/>
</dbReference>
<feature type="transmembrane region" description="Helical" evidence="5">
    <location>
        <begin position="34"/>
        <end position="57"/>
    </location>
</feature>
<gene>
    <name evidence="7" type="ORF">IEQ34_010594</name>
</gene>
<name>A0AAV7GT79_DENCH</name>
<dbReference type="Pfam" id="PF05529">
    <property type="entry name" value="Bap31"/>
    <property type="match status" value="1"/>
</dbReference>
<evidence type="ECO:0000256" key="2">
    <source>
        <dbReference type="ARBA" id="ARBA00022692"/>
    </source>
</evidence>
<keyword evidence="5" id="KW-0256">Endoplasmic reticulum</keyword>
<dbReference type="EMBL" id="JAGFBR010000010">
    <property type="protein sequence ID" value="KAH0459931.1"/>
    <property type="molecule type" value="Genomic_DNA"/>
</dbReference>
<comment type="caution">
    <text evidence="5">Lacks conserved residue(s) required for the propagation of feature annotation.</text>
</comment>
<evidence type="ECO:0000259" key="6">
    <source>
        <dbReference type="Pfam" id="PF05529"/>
    </source>
</evidence>
<keyword evidence="4 5" id="KW-0472">Membrane</keyword>
<evidence type="ECO:0000313" key="8">
    <source>
        <dbReference type="Proteomes" id="UP000775213"/>
    </source>
</evidence>
<dbReference type="GO" id="GO:0070973">
    <property type="term" value="P:protein localization to endoplasmic reticulum exit site"/>
    <property type="evidence" value="ECO:0007669"/>
    <property type="project" value="UniProtKB-UniRule"/>
</dbReference>
<dbReference type="PANTHER" id="PTHR12701:SF20">
    <property type="entry name" value="ENDOPLASMIC RETICULUM TRANSMEMBRANE PROTEIN"/>
    <property type="match status" value="1"/>
</dbReference>
<evidence type="ECO:0000256" key="5">
    <source>
        <dbReference type="RuleBase" id="RU367026"/>
    </source>
</evidence>
<dbReference type="GO" id="GO:0006886">
    <property type="term" value="P:intracellular protein transport"/>
    <property type="evidence" value="ECO:0007669"/>
    <property type="project" value="UniProtKB-UniRule"/>
</dbReference>
<keyword evidence="2 5" id="KW-0812">Transmembrane</keyword>
<dbReference type="GO" id="GO:0006888">
    <property type="term" value="P:endoplasmic reticulum to Golgi vesicle-mediated transport"/>
    <property type="evidence" value="ECO:0007669"/>
    <property type="project" value="UniProtKB-UniRule"/>
</dbReference>
<reference evidence="7 8" key="1">
    <citation type="journal article" date="2021" name="Hortic Res">
        <title>Chromosome-scale assembly of the Dendrobium chrysotoxum genome enhances the understanding of orchid evolution.</title>
        <authorList>
            <person name="Zhang Y."/>
            <person name="Zhang G.Q."/>
            <person name="Zhang D."/>
            <person name="Liu X.D."/>
            <person name="Xu X.Y."/>
            <person name="Sun W.H."/>
            <person name="Yu X."/>
            <person name="Zhu X."/>
            <person name="Wang Z.W."/>
            <person name="Zhao X."/>
            <person name="Zhong W.Y."/>
            <person name="Chen H."/>
            <person name="Yin W.L."/>
            <person name="Huang T."/>
            <person name="Niu S.C."/>
            <person name="Liu Z.J."/>
        </authorList>
    </citation>
    <scope>NUCLEOTIDE SEQUENCE [LARGE SCALE GENOMIC DNA]</scope>
    <source>
        <strain evidence="7">Lindl</strain>
    </source>
</reference>
<feature type="transmembrane region" description="Helical" evidence="5">
    <location>
        <begin position="6"/>
        <end position="27"/>
    </location>
</feature>
<dbReference type="GO" id="GO:0005789">
    <property type="term" value="C:endoplasmic reticulum membrane"/>
    <property type="evidence" value="ECO:0007669"/>
    <property type="project" value="UniProtKB-SubCell"/>
</dbReference>
<keyword evidence="3 5" id="KW-1133">Transmembrane helix</keyword>
<organism evidence="7 8">
    <name type="scientific">Dendrobium chrysotoxum</name>
    <name type="common">Orchid</name>
    <dbReference type="NCBI Taxonomy" id="161865"/>
    <lineage>
        <taxon>Eukaryota</taxon>
        <taxon>Viridiplantae</taxon>
        <taxon>Streptophyta</taxon>
        <taxon>Embryophyta</taxon>
        <taxon>Tracheophyta</taxon>
        <taxon>Spermatophyta</taxon>
        <taxon>Magnoliopsida</taxon>
        <taxon>Liliopsida</taxon>
        <taxon>Asparagales</taxon>
        <taxon>Orchidaceae</taxon>
        <taxon>Epidendroideae</taxon>
        <taxon>Malaxideae</taxon>
        <taxon>Dendrobiinae</taxon>
        <taxon>Dendrobium</taxon>
    </lineage>
</organism>
<dbReference type="Proteomes" id="UP000775213">
    <property type="component" value="Unassembled WGS sequence"/>
</dbReference>
<keyword evidence="8" id="KW-1185">Reference proteome</keyword>
<comment type="subcellular location">
    <subcellularLocation>
        <location evidence="5">Endoplasmic reticulum membrane</location>
        <topology evidence="5">Multi-pass membrane protein</topology>
    </subcellularLocation>
    <subcellularLocation>
        <location evidence="1">Membrane</location>
        <topology evidence="1">Multi-pass membrane protein</topology>
    </subcellularLocation>
</comment>
<comment type="caution">
    <text evidence="7">The sequence shown here is derived from an EMBL/GenBank/DDBJ whole genome shotgun (WGS) entry which is preliminary data.</text>
</comment>
<protein>
    <recommendedName>
        <fullName evidence="5">Endoplasmic reticulum transmembrane protein</fullName>
    </recommendedName>
</protein>
<proteinExistence type="inferred from homology"/>